<evidence type="ECO:0000256" key="7">
    <source>
        <dbReference type="HAMAP-Rule" id="MF_00631"/>
    </source>
</evidence>
<dbReference type="GO" id="GO:0005886">
    <property type="term" value="C:plasma membrane"/>
    <property type="evidence" value="ECO:0007669"/>
    <property type="project" value="UniProtKB-SubCell"/>
</dbReference>
<dbReference type="RefSeq" id="WP_145858455.1">
    <property type="nucleotide sequence ID" value="NZ_RPFW01000006.1"/>
</dbReference>
<dbReference type="AlphaFoldDB" id="A0A6P2BTX6"/>
<dbReference type="Pfam" id="PF06781">
    <property type="entry name" value="CrgA"/>
    <property type="match status" value="1"/>
</dbReference>
<evidence type="ECO:0000313" key="10">
    <source>
        <dbReference type="Proteomes" id="UP000460272"/>
    </source>
</evidence>
<evidence type="ECO:0000256" key="2">
    <source>
        <dbReference type="ARBA" id="ARBA00022618"/>
    </source>
</evidence>
<evidence type="ECO:0000256" key="4">
    <source>
        <dbReference type="ARBA" id="ARBA00022989"/>
    </source>
</evidence>
<comment type="subcellular location">
    <subcellularLocation>
        <location evidence="7">Cell membrane</location>
        <topology evidence="7">Multi-pass membrane protein</topology>
    </subcellularLocation>
</comment>
<comment type="caution">
    <text evidence="9">The sequence shown here is derived from an EMBL/GenBank/DDBJ whole genome shotgun (WGS) entry which is preliminary data.</text>
</comment>
<dbReference type="InterPro" id="IPR009619">
    <property type="entry name" value="CrgA"/>
</dbReference>
<keyword evidence="3 7" id="KW-0812">Transmembrane</keyword>
<feature type="compositionally biased region" description="Basic residues" evidence="8">
    <location>
        <begin position="1"/>
        <end position="10"/>
    </location>
</feature>
<evidence type="ECO:0000256" key="6">
    <source>
        <dbReference type="ARBA" id="ARBA00023306"/>
    </source>
</evidence>
<dbReference type="HAMAP" id="MF_00631">
    <property type="entry name" value="CrgA"/>
    <property type="match status" value="1"/>
</dbReference>
<keyword evidence="4 7" id="KW-1133">Transmembrane helix</keyword>
<evidence type="ECO:0000256" key="1">
    <source>
        <dbReference type="ARBA" id="ARBA00022475"/>
    </source>
</evidence>
<evidence type="ECO:0000313" key="9">
    <source>
        <dbReference type="EMBL" id="TVZ01676.1"/>
    </source>
</evidence>
<dbReference type="NCBIfam" id="NF002595">
    <property type="entry name" value="PRK02251.2-1"/>
    <property type="match status" value="1"/>
</dbReference>
<name>A0A6P2BTX6_9ACTN</name>
<dbReference type="EMBL" id="RPFW01000006">
    <property type="protein sequence ID" value="TVZ01676.1"/>
    <property type="molecule type" value="Genomic_DNA"/>
</dbReference>
<sequence>MPKSRVRKKPVYTPPPTRSPKRAVSPAWLAPTMIACFVIGLVWISLYYVTAANMPVLRTLSGWNLVCGFGLIVAGVVLATRWQ</sequence>
<keyword evidence="1 7" id="KW-1003">Cell membrane</keyword>
<gene>
    <name evidence="7 9" type="primary">crgA</name>
    <name evidence="9" type="ORF">EAS64_29845</name>
</gene>
<dbReference type="OrthoDB" id="5189646at2"/>
<protein>
    <recommendedName>
        <fullName evidence="7">Cell division protein CrgA</fullName>
    </recommendedName>
</protein>
<evidence type="ECO:0000256" key="5">
    <source>
        <dbReference type="ARBA" id="ARBA00023136"/>
    </source>
</evidence>
<evidence type="ECO:0000256" key="8">
    <source>
        <dbReference type="SAM" id="MobiDB-lite"/>
    </source>
</evidence>
<evidence type="ECO:0000256" key="3">
    <source>
        <dbReference type="ARBA" id="ARBA00022692"/>
    </source>
</evidence>
<comment type="function">
    <text evidence="7">Involved in cell division.</text>
</comment>
<feature type="region of interest" description="Disordered" evidence="8">
    <location>
        <begin position="1"/>
        <end position="23"/>
    </location>
</feature>
<feature type="transmembrane region" description="Helical" evidence="7">
    <location>
        <begin position="28"/>
        <end position="49"/>
    </location>
</feature>
<keyword evidence="2 7" id="KW-0132">Cell division</keyword>
<reference evidence="9 10" key="1">
    <citation type="submission" date="2018-11" db="EMBL/GenBank/DDBJ databases">
        <title>Trebonia kvetii gen.nov., sp.nov., a novel acidophilic actinobacterium, and proposal of the new actinobacterial family Treboniaceae fam. nov.</title>
        <authorList>
            <person name="Rapoport D."/>
            <person name="Sagova-Mareckova M."/>
            <person name="Sedlacek I."/>
            <person name="Provaznik J."/>
            <person name="Kralova S."/>
            <person name="Pavlinic D."/>
            <person name="Benes V."/>
            <person name="Kopecky J."/>
        </authorList>
    </citation>
    <scope>NUCLEOTIDE SEQUENCE [LARGE SCALE GENOMIC DNA]</scope>
    <source>
        <strain evidence="9 10">15Tr583</strain>
    </source>
</reference>
<keyword evidence="6 7" id="KW-0131">Cell cycle</keyword>
<dbReference type="Proteomes" id="UP000460272">
    <property type="component" value="Unassembled WGS sequence"/>
</dbReference>
<organism evidence="9 10">
    <name type="scientific">Trebonia kvetii</name>
    <dbReference type="NCBI Taxonomy" id="2480626"/>
    <lineage>
        <taxon>Bacteria</taxon>
        <taxon>Bacillati</taxon>
        <taxon>Actinomycetota</taxon>
        <taxon>Actinomycetes</taxon>
        <taxon>Streptosporangiales</taxon>
        <taxon>Treboniaceae</taxon>
        <taxon>Trebonia</taxon>
    </lineage>
</organism>
<feature type="transmembrane region" description="Helical" evidence="7">
    <location>
        <begin position="61"/>
        <end position="80"/>
    </location>
</feature>
<keyword evidence="5 7" id="KW-0472">Membrane</keyword>
<dbReference type="GO" id="GO:0051301">
    <property type="term" value="P:cell division"/>
    <property type="evidence" value="ECO:0007669"/>
    <property type="project" value="UniProtKB-UniRule"/>
</dbReference>
<keyword evidence="10" id="KW-1185">Reference proteome</keyword>
<accession>A0A6P2BTX6</accession>
<proteinExistence type="inferred from homology"/>
<comment type="similarity">
    <text evidence="7">Belongs to the CrgA family.</text>
</comment>